<comment type="caution">
    <text evidence="1">The sequence shown here is derived from an EMBL/GenBank/DDBJ whole genome shotgun (WGS) entry which is preliminary data.</text>
</comment>
<dbReference type="AlphaFoldDB" id="A0A512N7A8"/>
<evidence type="ECO:0000313" key="1">
    <source>
        <dbReference type="EMBL" id="GEP54865.1"/>
    </source>
</evidence>
<protein>
    <submittedName>
        <fullName evidence="1">Uncharacterized protein</fullName>
    </submittedName>
</protein>
<proteinExistence type="predicted"/>
<sequence>MTASGQRHSDDVCDRVEKPCVSTIVVIRWIIQYDGLPDGIVPVLVQKPNLFDMLPPTSIVRPLRRIKCELR</sequence>
<gene>
    <name evidence="1" type="ORF">RSO01_20310</name>
</gene>
<keyword evidence="2" id="KW-1185">Reference proteome</keyword>
<reference evidence="1 2" key="1">
    <citation type="submission" date="2019-07" db="EMBL/GenBank/DDBJ databases">
        <title>Whole genome shotgun sequence of Reyranella soli NBRC 108950.</title>
        <authorList>
            <person name="Hosoyama A."/>
            <person name="Uohara A."/>
            <person name="Ohji S."/>
            <person name="Ichikawa N."/>
        </authorList>
    </citation>
    <scope>NUCLEOTIDE SEQUENCE [LARGE SCALE GENOMIC DNA]</scope>
    <source>
        <strain evidence="1 2">NBRC 108950</strain>
    </source>
</reference>
<evidence type="ECO:0000313" key="2">
    <source>
        <dbReference type="Proteomes" id="UP000321058"/>
    </source>
</evidence>
<dbReference type="Proteomes" id="UP000321058">
    <property type="component" value="Unassembled WGS sequence"/>
</dbReference>
<name>A0A512N7A8_9HYPH</name>
<accession>A0A512N7A8</accession>
<dbReference type="EMBL" id="BKAJ01000032">
    <property type="protein sequence ID" value="GEP54865.1"/>
    <property type="molecule type" value="Genomic_DNA"/>
</dbReference>
<organism evidence="1 2">
    <name type="scientific">Reyranella soli</name>
    <dbReference type="NCBI Taxonomy" id="1230389"/>
    <lineage>
        <taxon>Bacteria</taxon>
        <taxon>Pseudomonadati</taxon>
        <taxon>Pseudomonadota</taxon>
        <taxon>Alphaproteobacteria</taxon>
        <taxon>Hyphomicrobiales</taxon>
        <taxon>Reyranellaceae</taxon>
        <taxon>Reyranella</taxon>
    </lineage>
</organism>